<dbReference type="Gene3D" id="1.10.10.2830">
    <property type="match status" value="1"/>
</dbReference>
<evidence type="ECO:0000313" key="5">
    <source>
        <dbReference type="EMBL" id="HAE0520766.1"/>
    </source>
</evidence>
<protein>
    <submittedName>
        <fullName evidence="6">ParB/RepB/Spo0J family partition protein</fullName>
    </submittedName>
</protein>
<dbReference type="InterPro" id="IPR003115">
    <property type="entry name" value="ParB_N"/>
</dbReference>
<evidence type="ECO:0000313" key="6">
    <source>
        <dbReference type="EMBL" id="HAE0639910.1"/>
    </source>
</evidence>
<dbReference type="SUPFAM" id="SSF109709">
    <property type="entry name" value="KorB DNA-binding domain-like"/>
    <property type="match status" value="1"/>
</dbReference>
<dbReference type="EMBL" id="DAAQLS010000022">
    <property type="protein sequence ID" value="HAD9862459.1"/>
    <property type="molecule type" value="Genomic_DNA"/>
</dbReference>
<comment type="caution">
    <text evidence="6">The sequence shown here is derived from an EMBL/GenBank/DDBJ whole genome shotgun (WGS) entry which is preliminary data.</text>
</comment>
<dbReference type="EMBL" id="DAAQSA010000020">
    <property type="protein sequence ID" value="HAE0639910.1"/>
    <property type="molecule type" value="Genomic_DNA"/>
</dbReference>
<dbReference type="CDD" id="cd16394">
    <property type="entry name" value="sopB_N"/>
    <property type="match status" value="1"/>
</dbReference>
<dbReference type="PANTHER" id="PTHR38973:SF1">
    <property type="entry name" value="PLASMID PARTITION PROTEIN B"/>
    <property type="match status" value="1"/>
</dbReference>
<dbReference type="NCBIfam" id="TIGR00180">
    <property type="entry name" value="parB_part"/>
    <property type="match status" value="1"/>
</dbReference>
<dbReference type="GO" id="GO:0003677">
    <property type="term" value="F:DNA binding"/>
    <property type="evidence" value="ECO:0007669"/>
    <property type="project" value="UniProtKB-KW"/>
</dbReference>
<dbReference type="InterPro" id="IPR014884">
    <property type="entry name" value="ParB_fam_C"/>
</dbReference>
<evidence type="ECO:0000256" key="1">
    <source>
        <dbReference type="ARBA" id="ARBA00006295"/>
    </source>
</evidence>
<name>A0A024J4F1_SALEP</name>
<evidence type="ECO:0000259" key="3">
    <source>
        <dbReference type="SMART" id="SM00470"/>
    </source>
</evidence>
<dbReference type="PANTHER" id="PTHR38973">
    <property type="entry name" value="PLASMID PARTITIONING CONTROL PROTEIN-RELATED"/>
    <property type="match status" value="1"/>
</dbReference>
<dbReference type="InterPro" id="IPR004437">
    <property type="entry name" value="ParB/RepB/Spo0J"/>
</dbReference>
<evidence type="ECO:0000313" key="4">
    <source>
        <dbReference type="EMBL" id="HAD9862459.1"/>
    </source>
</evidence>
<proteinExistence type="inferred from homology"/>
<dbReference type="EMBL" id="DAAQRD010000031">
    <property type="protein sequence ID" value="HAE0520766.1"/>
    <property type="molecule type" value="Genomic_DNA"/>
</dbReference>
<dbReference type="Pfam" id="PF08775">
    <property type="entry name" value="ParB"/>
    <property type="match status" value="1"/>
</dbReference>
<organism evidence="6">
    <name type="scientific">Salmonella enteritidis PT4 (strain P125109)</name>
    <dbReference type="NCBI Taxonomy" id="550537"/>
    <lineage>
        <taxon>Bacteria</taxon>
        <taxon>Pseudomonadati</taxon>
        <taxon>Pseudomonadota</taxon>
        <taxon>Gammaproteobacteria</taxon>
        <taxon>Enterobacterales</taxon>
        <taxon>Enterobacteriaceae</taxon>
        <taxon>Salmonella</taxon>
    </lineage>
</organism>
<reference evidence="6" key="1">
    <citation type="journal article" date="2018" name="Genome Biol.">
        <title>SKESA: strategic k-mer extension for scrupulous assemblies.</title>
        <authorList>
            <person name="Souvorov A."/>
            <person name="Agarwala R."/>
            <person name="Lipman D.J."/>
        </authorList>
    </citation>
    <scope>NUCLEOTIDE SEQUENCE</scope>
    <source>
        <strain evidence="6">P125109</strain>
    </source>
</reference>
<evidence type="ECO:0000256" key="2">
    <source>
        <dbReference type="ARBA" id="ARBA00023125"/>
    </source>
</evidence>
<comment type="similarity">
    <text evidence="1">Belongs to the ParB family.</text>
</comment>
<reference evidence="6" key="2">
    <citation type="submission" date="2019-01" db="EMBL/GenBank/DDBJ databases">
        <authorList>
            <consortium name="NCBI Pathogen Detection Project"/>
        </authorList>
    </citation>
    <scope>NUCLEOTIDE SEQUENCE</scope>
    <source>
        <strain evidence="6">P125109</strain>
    </source>
</reference>
<accession>A0A024J4F1</accession>
<sequence length="325" mass="36893">MMSNERRKTIGRQLNTQASMVEMTDTQRSQVFTLKTGRKITFRFVRVPASDVESKTFVNQETNGRDQLALTRESLKSIIQTIKFQQFFPCIGIQQGERIEILDGSRRRASAIYIRTGLDVMVTNERLSADEARHLAKDVQTAKEHNLREIGLRLMALKESGFNQKEIAELEGLSQAKVTRALQAAAVPQELISLFPVQSELSFSDYKILLEVNEKLSEKGLTSEGLIQSVSDQHDAILSDYERPDDEQKASILKLISQASQALIAPPPKEKSVISALWTFEEKDKFARKRVKGRTLTYEFSRMSKVVQDELDKAINEVLERNLSQ</sequence>
<gene>
    <name evidence="4" type="ORF">G2359_22785</name>
    <name evidence="5" type="ORF">G2720_23475</name>
    <name evidence="6" type="ORF">G2854_20645</name>
</gene>
<dbReference type="AlphaFoldDB" id="A0A024J4F1"/>
<dbReference type="SMART" id="SM00470">
    <property type="entry name" value="ParB"/>
    <property type="match status" value="1"/>
</dbReference>
<feature type="domain" description="ParB-like N-terminal" evidence="3">
    <location>
        <begin position="52"/>
        <end position="139"/>
    </location>
</feature>
<keyword evidence="2" id="KW-0238">DNA-binding</keyword>